<keyword evidence="5" id="KW-0539">Nucleus</keyword>
<dbReference type="GO" id="GO:0048188">
    <property type="term" value="C:Set1C/COMPASS complex"/>
    <property type="evidence" value="ECO:0007669"/>
    <property type="project" value="InterPro"/>
</dbReference>
<feature type="region of interest" description="Disordered" evidence="7">
    <location>
        <begin position="647"/>
        <end position="730"/>
    </location>
</feature>
<dbReference type="PROSITE" id="PS50016">
    <property type="entry name" value="ZF_PHD_2"/>
    <property type="match status" value="2"/>
</dbReference>
<feature type="compositionally biased region" description="Basic and acidic residues" evidence="7">
    <location>
        <begin position="695"/>
        <end position="712"/>
    </location>
</feature>
<evidence type="ECO:0000313" key="10">
    <source>
        <dbReference type="Proteomes" id="UP000008909"/>
    </source>
</evidence>
<keyword evidence="3 6" id="KW-0863">Zinc-finger</keyword>
<feature type="domain" description="PHD-type" evidence="8">
    <location>
        <begin position="947"/>
        <end position="1000"/>
    </location>
</feature>
<feature type="compositionally biased region" description="Low complexity" evidence="7">
    <location>
        <begin position="713"/>
        <end position="723"/>
    </location>
</feature>
<protein>
    <submittedName>
        <fullName evidence="9">Lysine-specific demethylase 5A</fullName>
    </submittedName>
</protein>
<dbReference type="Gene3D" id="3.30.40.10">
    <property type="entry name" value="Zinc/RING finger domain, C3HC4 (zinc finger)"/>
    <property type="match status" value="2"/>
</dbReference>
<keyword evidence="10" id="KW-1185">Reference proteome</keyword>
<gene>
    <name evidence="9" type="ORF">CLF_105587</name>
</gene>
<evidence type="ECO:0000256" key="2">
    <source>
        <dbReference type="ARBA" id="ARBA00022723"/>
    </source>
</evidence>
<feature type="compositionally biased region" description="Low complexity" evidence="7">
    <location>
        <begin position="822"/>
        <end position="833"/>
    </location>
</feature>
<dbReference type="PANTHER" id="PTHR46174:SF1">
    <property type="entry name" value="CXXC-TYPE ZINC FINGER PROTEIN 1"/>
    <property type="match status" value="1"/>
</dbReference>
<feature type="compositionally biased region" description="Polar residues" evidence="7">
    <location>
        <begin position="413"/>
        <end position="425"/>
    </location>
</feature>
<keyword evidence="4" id="KW-0862">Zinc</keyword>
<evidence type="ECO:0000256" key="7">
    <source>
        <dbReference type="SAM" id="MobiDB-lite"/>
    </source>
</evidence>
<dbReference type="GO" id="GO:0045893">
    <property type="term" value="P:positive regulation of DNA-templated transcription"/>
    <property type="evidence" value="ECO:0007669"/>
    <property type="project" value="TreeGrafter"/>
</dbReference>
<dbReference type="InterPro" id="IPR013083">
    <property type="entry name" value="Znf_RING/FYVE/PHD"/>
</dbReference>
<dbReference type="InterPro" id="IPR037869">
    <property type="entry name" value="Spp1/CFP1"/>
</dbReference>
<reference evidence="9" key="1">
    <citation type="journal article" date="2011" name="Genome Biol.">
        <title>The draft genome of the carcinogenic human liver fluke Clonorchis sinensis.</title>
        <authorList>
            <person name="Wang X."/>
            <person name="Chen W."/>
            <person name="Huang Y."/>
            <person name="Sun J."/>
            <person name="Men J."/>
            <person name="Liu H."/>
            <person name="Luo F."/>
            <person name="Guo L."/>
            <person name="Lv X."/>
            <person name="Deng C."/>
            <person name="Zhou C."/>
            <person name="Fan Y."/>
            <person name="Li X."/>
            <person name="Huang L."/>
            <person name="Hu Y."/>
            <person name="Liang C."/>
            <person name="Hu X."/>
            <person name="Xu J."/>
            <person name="Yu X."/>
        </authorList>
    </citation>
    <scope>NUCLEOTIDE SEQUENCE [LARGE SCALE GENOMIC DNA]</scope>
    <source>
        <strain evidence="9">Henan</strain>
    </source>
</reference>
<evidence type="ECO:0000256" key="6">
    <source>
        <dbReference type="PROSITE-ProRule" id="PRU00146"/>
    </source>
</evidence>
<evidence type="ECO:0000259" key="8">
    <source>
        <dbReference type="PROSITE" id="PS50016"/>
    </source>
</evidence>
<name>G7YDR8_CLOSI</name>
<dbReference type="Pfam" id="PF00628">
    <property type="entry name" value="PHD"/>
    <property type="match status" value="2"/>
</dbReference>
<accession>G7YDR8</accession>
<keyword evidence="9" id="KW-0808">Transferase</keyword>
<dbReference type="PANTHER" id="PTHR46174">
    <property type="entry name" value="CXXC-TYPE ZINC FINGER PROTEIN 1"/>
    <property type="match status" value="1"/>
</dbReference>
<dbReference type="InterPro" id="IPR019786">
    <property type="entry name" value="Zinc_finger_PHD-type_CS"/>
</dbReference>
<dbReference type="GO" id="GO:0032259">
    <property type="term" value="P:methylation"/>
    <property type="evidence" value="ECO:0007669"/>
    <property type="project" value="UniProtKB-KW"/>
</dbReference>
<evidence type="ECO:0000256" key="3">
    <source>
        <dbReference type="ARBA" id="ARBA00022771"/>
    </source>
</evidence>
<dbReference type="Proteomes" id="UP000008909">
    <property type="component" value="Unassembled WGS sequence"/>
</dbReference>
<dbReference type="GO" id="GO:0008270">
    <property type="term" value="F:zinc ion binding"/>
    <property type="evidence" value="ECO:0007669"/>
    <property type="project" value="UniProtKB-KW"/>
</dbReference>
<feature type="region of interest" description="Disordered" evidence="7">
    <location>
        <begin position="780"/>
        <end position="943"/>
    </location>
</feature>
<proteinExistence type="predicted"/>
<feature type="domain" description="PHD-type" evidence="8">
    <location>
        <begin position="240"/>
        <end position="292"/>
    </location>
</feature>
<dbReference type="SUPFAM" id="SSF57903">
    <property type="entry name" value="FYVE/PHD zinc finger"/>
    <property type="match status" value="2"/>
</dbReference>
<keyword evidence="9" id="KW-0489">Methyltransferase</keyword>
<dbReference type="EMBL" id="DF143113">
    <property type="protein sequence ID" value="GAA51102.1"/>
    <property type="molecule type" value="Genomic_DNA"/>
</dbReference>
<comment type="subcellular location">
    <subcellularLocation>
        <location evidence="1">Nucleus</location>
    </subcellularLocation>
</comment>
<dbReference type="CDD" id="cd15610">
    <property type="entry name" value="PHD3_KDM5A_like"/>
    <property type="match status" value="1"/>
</dbReference>
<dbReference type="AlphaFoldDB" id="G7YDR8"/>
<dbReference type="InterPro" id="IPR011011">
    <property type="entry name" value="Znf_FYVE_PHD"/>
</dbReference>
<evidence type="ECO:0000256" key="1">
    <source>
        <dbReference type="ARBA" id="ARBA00004123"/>
    </source>
</evidence>
<feature type="region of interest" description="Disordered" evidence="7">
    <location>
        <begin position="404"/>
        <end position="441"/>
    </location>
</feature>
<evidence type="ECO:0000256" key="5">
    <source>
        <dbReference type="ARBA" id="ARBA00023242"/>
    </source>
</evidence>
<dbReference type="PROSITE" id="PS01359">
    <property type="entry name" value="ZF_PHD_1"/>
    <property type="match status" value="1"/>
</dbReference>
<evidence type="ECO:0000256" key="4">
    <source>
        <dbReference type="ARBA" id="ARBA00022833"/>
    </source>
</evidence>
<feature type="compositionally biased region" description="Polar residues" evidence="7">
    <location>
        <begin position="1121"/>
        <end position="1144"/>
    </location>
</feature>
<reference key="2">
    <citation type="submission" date="2011-10" db="EMBL/GenBank/DDBJ databases">
        <title>The genome and transcriptome sequence of Clonorchis sinensis provide insights into the carcinogenic liver fluke.</title>
        <authorList>
            <person name="Wang X."/>
            <person name="Huang Y."/>
            <person name="Chen W."/>
            <person name="Liu H."/>
            <person name="Guo L."/>
            <person name="Chen Y."/>
            <person name="Luo F."/>
            <person name="Zhou W."/>
            <person name="Sun J."/>
            <person name="Mao Q."/>
            <person name="Liang P."/>
            <person name="Zhou C."/>
            <person name="Tian Y."/>
            <person name="Men J."/>
            <person name="Lv X."/>
            <person name="Huang L."/>
            <person name="Zhou J."/>
            <person name="Hu Y."/>
            <person name="Li R."/>
            <person name="Zhang F."/>
            <person name="Lei H."/>
            <person name="Li X."/>
            <person name="Hu X."/>
            <person name="Liang C."/>
            <person name="Xu J."/>
            <person name="Wu Z."/>
            <person name="Yu X."/>
        </authorList>
    </citation>
    <scope>NUCLEOTIDE SEQUENCE</scope>
    <source>
        <strain>Henan</strain>
    </source>
</reference>
<sequence>SGSLSVDDVLSEIAEAETLPAQLPIIADIRSMCVRAKQLEVQFKQMERLLVAVPPGQPFPPVAISEDLYEKLRMGTVDCSAETWKACAQSLLDVEHPFPLNCPRFQHVTEMLNILVQFRDRLTRLFLWPQSKMHLLEVLLPRSVRSIEMLLELDNARSSDSSWSTYTKRGSRNASLNATTYWTLSKENARSFAEADVTCSNAAQLYRSVYSAFIDSELNLMHHLRCSNAFKSKSKAQNSVTYCICRKTGFSGFMVQCELCRDWFHGRCVLPPNMKESETDRLRYMCPRCERSMRPDLTHVHALLDDLVRILPIEATTQPTPTSASTRRPFCLPRLPEFVALQMLCERAVSFVRRLRSVIQSTPELSQAICKYEQFAGLKMPLFGFVEEDGQLAKLDETVSSDTSQLLGHPIRTYQSATKTTGSRDSQPRRPLSGLTRPARTTVDSNALVEEAETPSSAGVISHTGPEHCWKTASHKESAGTLTSEVAAMTAGHMASRSRSDSQQGLLSQKTICSLQTQAERRMLMEGPSSLQKAGPRSGASGDPTLAPRTYDRRSQSTSLVTSKVRPSATDQAKYFFCPLAPETRQILENLMMEASLLEVSIPQTRWLWQLHLASDPETPIGATRPYVARRDELRWKRRRFRHQRLIRPPFISARQERRKRPQPPAGDTTLQSGEASSNSADSECSASSSPATIREGKRMRTKDGVTSERSRSSSVSSLSADQSAKRSAKPRVLSCHLSFDVSDMLTNTVQCLHYDTYNTRLITNCDLSQLQTFRRNLSRGVSENQENPSSRLSQTVHRKLLSRGTRIGSVPSRSRFSKQMGGSSRYMYGTTTYRRRLPVTNKQPGKTSGESDPFAPSPRPNLKVQRNRSAHRSVSTQHSPNKGRPSVDVPQEALASSSHSASYKFHAEKRRVAPFNSNSSSRRLKARRITEPGDIPKKRNASSADEDECAAAVCQNPRGGTVEWIACDSCERWFHQLCVGIRHKSQVPKEYACARCLQRYQARLARIRYKQRVTPRLGRPYVADRSSVEEHHTASMRMRQFPRRRSLLESCSVQRPIGWNSSSRPVGFTSSEHAFHECNVTSTNSAATAVEASSEAASMETDGVQIDPWADYSPDPDTELTAQGSSVSEHNLENAVQSFSFQTEPYVHASEVQGETR</sequence>
<feature type="region of interest" description="Disordered" evidence="7">
    <location>
        <begin position="1107"/>
        <end position="1158"/>
    </location>
</feature>
<keyword evidence="2" id="KW-0479">Metal-binding</keyword>
<dbReference type="InterPro" id="IPR019787">
    <property type="entry name" value="Znf_PHD-finger"/>
</dbReference>
<feature type="compositionally biased region" description="Low complexity" evidence="7">
    <location>
        <begin position="676"/>
        <end position="692"/>
    </location>
</feature>
<feature type="non-terminal residue" evidence="9">
    <location>
        <position position="1"/>
    </location>
</feature>
<dbReference type="GO" id="GO:0008168">
    <property type="term" value="F:methyltransferase activity"/>
    <property type="evidence" value="ECO:0007669"/>
    <property type="project" value="UniProtKB-KW"/>
</dbReference>
<feature type="compositionally biased region" description="Basic and acidic residues" evidence="7">
    <location>
        <begin position="929"/>
        <end position="938"/>
    </location>
</feature>
<evidence type="ECO:0000313" key="9">
    <source>
        <dbReference type="EMBL" id="GAA51102.1"/>
    </source>
</evidence>
<feature type="compositionally biased region" description="Polar residues" evidence="7">
    <location>
        <begin position="780"/>
        <end position="796"/>
    </location>
</feature>
<dbReference type="InterPro" id="IPR001965">
    <property type="entry name" value="Znf_PHD"/>
</dbReference>
<feature type="compositionally biased region" description="Polar residues" evidence="7">
    <location>
        <begin position="841"/>
        <end position="851"/>
    </location>
</feature>
<dbReference type="SMART" id="SM00249">
    <property type="entry name" value="PHD"/>
    <property type="match status" value="2"/>
</dbReference>
<feature type="region of interest" description="Disordered" evidence="7">
    <location>
        <begin position="526"/>
        <end position="565"/>
    </location>
</feature>
<organism evidence="9 10">
    <name type="scientific">Clonorchis sinensis</name>
    <name type="common">Chinese liver fluke</name>
    <dbReference type="NCBI Taxonomy" id="79923"/>
    <lineage>
        <taxon>Eukaryota</taxon>
        <taxon>Metazoa</taxon>
        <taxon>Spiralia</taxon>
        <taxon>Lophotrochozoa</taxon>
        <taxon>Platyhelminthes</taxon>
        <taxon>Trematoda</taxon>
        <taxon>Digenea</taxon>
        <taxon>Opisthorchiida</taxon>
        <taxon>Opisthorchiata</taxon>
        <taxon>Opisthorchiidae</taxon>
        <taxon>Clonorchis</taxon>
    </lineage>
</organism>